<gene>
    <name evidence="9" type="ORF">SAMN05216565_102473</name>
</gene>
<feature type="compositionally biased region" description="Basic and acidic residues" evidence="6">
    <location>
        <begin position="304"/>
        <end position="333"/>
    </location>
</feature>
<keyword evidence="3 7" id="KW-0812">Transmembrane</keyword>
<evidence type="ECO:0000256" key="1">
    <source>
        <dbReference type="ARBA" id="ARBA00004162"/>
    </source>
</evidence>
<accession>A0A1H0S1F6</accession>
<name>A0A1H0S1F6_9BACI</name>
<proteinExistence type="predicted"/>
<dbReference type="Pfam" id="PF12791">
    <property type="entry name" value="RsgI_N"/>
    <property type="match status" value="1"/>
</dbReference>
<evidence type="ECO:0000256" key="6">
    <source>
        <dbReference type="SAM" id="MobiDB-lite"/>
    </source>
</evidence>
<dbReference type="AlphaFoldDB" id="A0A1H0S1F6"/>
<evidence type="ECO:0000256" key="2">
    <source>
        <dbReference type="ARBA" id="ARBA00022475"/>
    </source>
</evidence>
<dbReference type="InterPro" id="IPR055431">
    <property type="entry name" value="RsgI_M"/>
</dbReference>
<keyword evidence="4 7" id="KW-1133">Transmembrane helix</keyword>
<evidence type="ECO:0000313" key="9">
    <source>
        <dbReference type="EMBL" id="SDP35116.1"/>
    </source>
</evidence>
<feature type="compositionally biased region" description="Basic and acidic residues" evidence="6">
    <location>
        <begin position="340"/>
        <end position="352"/>
    </location>
</feature>
<feature type="region of interest" description="Disordered" evidence="6">
    <location>
        <begin position="208"/>
        <end position="352"/>
    </location>
</feature>
<feature type="compositionally biased region" description="Basic and acidic residues" evidence="6">
    <location>
        <begin position="267"/>
        <end position="292"/>
    </location>
</feature>
<keyword evidence="2" id="KW-1003">Cell membrane</keyword>
<feature type="compositionally biased region" description="Basic and acidic residues" evidence="6">
    <location>
        <begin position="224"/>
        <end position="250"/>
    </location>
</feature>
<dbReference type="GO" id="GO:0005886">
    <property type="term" value="C:plasma membrane"/>
    <property type="evidence" value="ECO:0007669"/>
    <property type="project" value="UniProtKB-SubCell"/>
</dbReference>
<dbReference type="OrthoDB" id="9800626at2"/>
<evidence type="ECO:0000256" key="4">
    <source>
        <dbReference type="ARBA" id="ARBA00022989"/>
    </source>
</evidence>
<dbReference type="STRING" id="930152.SAMN05216565_102473"/>
<organism evidence="9 10">
    <name type="scientific">Litchfieldia salsa</name>
    <dbReference type="NCBI Taxonomy" id="930152"/>
    <lineage>
        <taxon>Bacteria</taxon>
        <taxon>Bacillati</taxon>
        <taxon>Bacillota</taxon>
        <taxon>Bacilli</taxon>
        <taxon>Bacillales</taxon>
        <taxon>Bacillaceae</taxon>
        <taxon>Litchfieldia</taxon>
    </lineage>
</organism>
<evidence type="ECO:0000313" key="10">
    <source>
        <dbReference type="Proteomes" id="UP000199159"/>
    </source>
</evidence>
<dbReference type="Proteomes" id="UP000199159">
    <property type="component" value="Unassembled WGS sequence"/>
</dbReference>
<evidence type="ECO:0000259" key="8">
    <source>
        <dbReference type="PROSITE" id="PS51849"/>
    </source>
</evidence>
<protein>
    <submittedName>
        <fullName evidence="9">Anti-sigma factor N-terminus</fullName>
    </submittedName>
</protein>
<comment type="subcellular location">
    <subcellularLocation>
        <location evidence="1">Cell membrane</location>
        <topology evidence="1">Single-pass membrane protein</topology>
    </subcellularLocation>
</comment>
<feature type="compositionally biased region" description="Low complexity" evidence="6">
    <location>
        <begin position="293"/>
        <end position="303"/>
    </location>
</feature>
<dbReference type="PROSITE" id="PS51849">
    <property type="entry name" value="RSGI_N"/>
    <property type="match status" value="1"/>
</dbReference>
<feature type="transmembrane region" description="Helical" evidence="7">
    <location>
        <begin position="63"/>
        <end position="84"/>
    </location>
</feature>
<reference evidence="10" key="1">
    <citation type="submission" date="2016-10" db="EMBL/GenBank/DDBJ databases">
        <authorList>
            <person name="Varghese N."/>
            <person name="Submissions S."/>
        </authorList>
    </citation>
    <scope>NUCLEOTIDE SEQUENCE [LARGE SCALE GENOMIC DNA]</scope>
    <source>
        <strain evidence="10">IBRC-M10078</strain>
    </source>
</reference>
<keyword evidence="10" id="KW-1185">Reference proteome</keyword>
<dbReference type="RefSeq" id="WP_090850990.1">
    <property type="nucleotide sequence ID" value="NZ_FNJU01000002.1"/>
</dbReference>
<dbReference type="Pfam" id="PF23750">
    <property type="entry name" value="RsgI_M"/>
    <property type="match status" value="1"/>
</dbReference>
<dbReference type="EMBL" id="FNJU01000002">
    <property type="protein sequence ID" value="SDP35116.1"/>
    <property type="molecule type" value="Genomic_DNA"/>
</dbReference>
<keyword evidence="5 7" id="KW-0472">Membrane</keyword>
<evidence type="ECO:0000256" key="5">
    <source>
        <dbReference type="ARBA" id="ARBA00023136"/>
    </source>
</evidence>
<feature type="domain" description="RsgI N-terminal anti-sigma" evidence="8">
    <location>
        <begin position="2"/>
        <end position="49"/>
    </location>
</feature>
<evidence type="ECO:0000256" key="7">
    <source>
        <dbReference type="SAM" id="Phobius"/>
    </source>
</evidence>
<evidence type="ECO:0000256" key="3">
    <source>
        <dbReference type="ARBA" id="ARBA00022692"/>
    </source>
</evidence>
<sequence length="352" mass="40058">MKTGIVMSIEEDFLTVLTPDGEFLRARRQENIEIGEELSFFPVSLPDTTRRTVWKSAKTKRNAISIISTLAAMILIITFIPMFATSKQVYAYVSIDINPSLELGVDHELQVLSITPLNEDAEKLLNELPEWKNKHIDEVTELIIDGSVDKGYLEQGEEVLVTTVVTESEDNKENEILLQTDLEEISKTYSKESNIVVKTIQSNIETREKAKQEGLSTGKLVQKQKQEHEKEQEAIQQEEEKGLEEADKTNNNENDEVESNSPTNNAGKKDDTQAKEEISEDQNSKKPQENKNGKVNNNKGQNNHNKEKPKNSSILENEKVPNHVKEKLKDKFKSVPNGWNREEKGKENKNRE</sequence>
<dbReference type="InterPro" id="IPR024449">
    <property type="entry name" value="Anti-sigma_RsgI_N"/>
</dbReference>